<evidence type="ECO:0000313" key="2">
    <source>
        <dbReference type="Proteomes" id="UP001303046"/>
    </source>
</evidence>
<proteinExistence type="predicted"/>
<dbReference type="Proteomes" id="UP001303046">
    <property type="component" value="Unassembled WGS sequence"/>
</dbReference>
<keyword evidence="2" id="KW-1185">Reference proteome</keyword>
<name>A0ABR1EVG2_NECAM</name>
<accession>A0ABR1EVG2</accession>
<evidence type="ECO:0000313" key="1">
    <source>
        <dbReference type="EMBL" id="KAK6766588.1"/>
    </source>
</evidence>
<comment type="caution">
    <text evidence="1">The sequence shown here is derived from an EMBL/GenBank/DDBJ whole genome shotgun (WGS) entry which is preliminary data.</text>
</comment>
<organism evidence="1 2">
    <name type="scientific">Necator americanus</name>
    <name type="common">Human hookworm</name>
    <dbReference type="NCBI Taxonomy" id="51031"/>
    <lineage>
        <taxon>Eukaryota</taxon>
        <taxon>Metazoa</taxon>
        <taxon>Ecdysozoa</taxon>
        <taxon>Nematoda</taxon>
        <taxon>Chromadorea</taxon>
        <taxon>Rhabditida</taxon>
        <taxon>Rhabditina</taxon>
        <taxon>Rhabditomorpha</taxon>
        <taxon>Strongyloidea</taxon>
        <taxon>Ancylostomatidae</taxon>
        <taxon>Bunostominae</taxon>
        <taxon>Necator</taxon>
    </lineage>
</organism>
<dbReference type="EMBL" id="JAVFWL010000006">
    <property type="protein sequence ID" value="KAK6766588.1"/>
    <property type="molecule type" value="Genomic_DNA"/>
</dbReference>
<sequence>MLKVFSCGMPENSEKNVWEIQTLRKDSLLDFTNASSLDFLILFMNTLCSHCLTEHAAIRKGNYAIDTVKLVTRSMFGGVIDKISYRVRNSALNPWRNSRTVPPTPKNSVENLMELAKGDSNTILPRDCPVQTEKRVYKRSDPIDIVYPKATW</sequence>
<protein>
    <submittedName>
        <fullName evidence="1">Uncharacterized protein</fullName>
    </submittedName>
</protein>
<gene>
    <name evidence="1" type="primary">Necator_chrX.g26251</name>
    <name evidence="1" type="ORF">RB195_026085</name>
</gene>
<reference evidence="1 2" key="1">
    <citation type="submission" date="2023-08" db="EMBL/GenBank/DDBJ databases">
        <title>A Necator americanus chromosomal reference genome.</title>
        <authorList>
            <person name="Ilik V."/>
            <person name="Petrzelkova K.J."/>
            <person name="Pardy F."/>
            <person name="Fuh T."/>
            <person name="Niatou-Singa F.S."/>
            <person name="Gouil Q."/>
            <person name="Baker L."/>
            <person name="Ritchie M.E."/>
            <person name="Jex A.R."/>
            <person name="Gazzola D."/>
            <person name="Li H."/>
            <person name="Toshio Fujiwara R."/>
            <person name="Zhan B."/>
            <person name="Aroian R.V."/>
            <person name="Pafco B."/>
            <person name="Schwarz E.M."/>
        </authorList>
    </citation>
    <scope>NUCLEOTIDE SEQUENCE [LARGE SCALE GENOMIC DNA]</scope>
    <source>
        <strain evidence="1 2">Aroian</strain>
        <tissue evidence="1">Whole animal</tissue>
    </source>
</reference>